<accession>A0AAD8Y7N0</accession>
<protein>
    <submittedName>
        <fullName evidence="8">GATOR complex protein WDR24</fullName>
    </submittedName>
</protein>
<evidence type="ECO:0000256" key="4">
    <source>
        <dbReference type="ARBA" id="ARBA00022771"/>
    </source>
</evidence>
<dbReference type="InterPro" id="IPR001680">
    <property type="entry name" value="WD40_rpt"/>
</dbReference>
<keyword evidence="4" id="KW-0863">Zinc-finger</keyword>
<dbReference type="CDD" id="cd16693">
    <property type="entry name" value="mRING-H2-C3H3C2_WDR24"/>
    <property type="match status" value="1"/>
</dbReference>
<dbReference type="InterPro" id="IPR015943">
    <property type="entry name" value="WD40/YVTN_repeat-like_dom_sf"/>
</dbReference>
<dbReference type="InterPro" id="IPR036322">
    <property type="entry name" value="WD40_repeat_dom_sf"/>
</dbReference>
<dbReference type="GO" id="GO:0005774">
    <property type="term" value="C:vacuolar membrane"/>
    <property type="evidence" value="ECO:0007669"/>
    <property type="project" value="TreeGrafter"/>
</dbReference>
<dbReference type="SUPFAM" id="SSF50952">
    <property type="entry name" value="Soluble quinoprotein glucose dehydrogenase"/>
    <property type="match status" value="1"/>
</dbReference>
<dbReference type="SMART" id="SM00320">
    <property type="entry name" value="WD40"/>
    <property type="match status" value="4"/>
</dbReference>
<dbReference type="GO" id="GO:1904263">
    <property type="term" value="P:positive regulation of TORC1 signaling"/>
    <property type="evidence" value="ECO:0007669"/>
    <property type="project" value="TreeGrafter"/>
</dbReference>
<feature type="repeat" description="WD" evidence="6">
    <location>
        <begin position="249"/>
        <end position="284"/>
    </location>
</feature>
<keyword evidence="3" id="KW-0677">Repeat</keyword>
<dbReference type="PROSITE" id="PS00678">
    <property type="entry name" value="WD_REPEATS_1"/>
    <property type="match status" value="1"/>
</dbReference>
<dbReference type="GO" id="GO:0016239">
    <property type="term" value="P:positive regulation of macroautophagy"/>
    <property type="evidence" value="ECO:0007669"/>
    <property type="project" value="TreeGrafter"/>
</dbReference>
<dbReference type="PROSITE" id="PS50082">
    <property type="entry name" value="WD_REPEATS_2"/>
    <property type="match status" value="2"/>
</dbReference>
<dbReference type="AlphaFoldDB" id="A0AAD8Y7N0"/>
<gene>
    <name evidence="8" type="ORF">QTG54_008670</name>
</gene>
<dbReference type="InterPro" id="IPR011041">
    <property type="entry name" value="Quinoprot_gluc/sorb_DH_b-prop"/>
</dbReference>
<keyword evidence="1 6" id="KW-0853">WD repeat</keyword>
<organism evidence="8 9">
    <name type="scientific">Skeletonema marinoi</name>
    <dbReference type="NCBI Taxonomy" id="267567"/>
    <lineage>
        <taxon>Eukaryota</taxon>
        <taxon>Sar</taxon>
        <taxon>Stramenopiles</taxon>
        <taxon>Ochrophyta</taxon>
        <taxon>Bacillariophyta</taxon>
        <taxon>Coscinodiscophyceae</taxon>
        <taxon>Thalassiosirophycidae</taxon>
        <taxon>Thalassiosirales</taxon>
        <taxon>Skeletonemataceae</taxon>
        <taxon>Skeletonema</taxon>
        <taxon>Skeletonema marinoi-dohrnii complex</taxon>
    </lineage>
</organism>
<dbReference type="Pfam" id="PF17120">
    <property type="entry name" value="zf-RING_16"/>
    <property type="match status" value="1"/>
</dbReference>
<dbReference type="EMBL" id="JATAAI010000015">
    <property type="protein sequence ID" value="KAK1740575.1"/>
    <property type="molecule type" value="Genomic_DNA"/>
</dbReference>
<reference evidence="8" key="1">
    <citation type="submission" date="2023-06" db="EMBL/GenBank/DDBJ databases">
        <title>Survivors Of The Sea: Transcriptome response of Skeletonema marinoi to long-term dormancy.</title>
        <authorList>
            <person name="Pinder M.I.M."/>
            <person name="Kourtchenko O."/>
            <person name="Robertson E.K."/>
            <person name="Larsson T."/>
            <person name="Maumus F."/>
            <person name="Osuna-Cruz C.M."/>
            <person name="Vancaester E."/>
            <person name="Stenow R."/>
            <person name="Vandepoele K."/>
            <person name="Ploug H."/>
            <person name="Bruchert V."/>
            <person name="Godhe A."/>
            <person name="Topel M."/>
        </authorList>
    </citation>
    <scope>NUCLEOTIDE SEQUENCE</scope>
    <source>
        <strain evidence="8">R05AC</strain>
    </source>
</reference>
<feature type="repeat" description="WD" evidence="6">
    <location>
        <begin position="382"/>
        <end position="425"/>
    </location>
</feature>
<dbReference type="PANTHER" id="PTHR46200">
    <property type="entry name" value="GATOR COMPLEX PROTEIN WDR24"/>
    <property type="match status" value="1"/>
</dbReference>
<proteinExistence type="predicted"/>
<comment type="caution">
    <text evidence="8">The sequence shown here is derived from an EMBL/GenBank/DDBJ whole genome shotgun (WGS) entry which is preliminary data.</text>
</comment>
<dbReference type="InterPro" id="IPR037590">
    <property type="entry name" value="WDR24"/>
</dbReference>
<dbReference type="InterPro" id="IPR049566">
    <property type="entry name" value="WDR59_RTC1-like_RING_Znf"/>
</dbReference>
<dbReference type="GO" id="GO:0061700">
    <property type="term" value="C:GATOR2 complex"/>
    <property type="evidence" value="ECO:0007669"/>
    <property type="project" value="TreeGrafter"/>
</dbReference>
<sequence>MTSQSNHPFSSISLSPEGKYAVASGRDVLHVLRLGLGDKMEEIRSVRIAQHFQANNTSSLNRGPSSIQNSQYTHMHDALRISGASTPTPTGGGGGGVNVNVTDVAWSLPQSFVLDNGVGGSGTSSGKGVSDSGGLGDYSPTFSSSMDALDFEQNSSHHPPFINRVHAKTKEKPVSPLGNESPTPIDDSSVVAAAGSNGVIVAWHARSALLAPKHEAMTPGRHDRWGGSNNANNAQVTSAATIGQPEAMFLAHSRAINRLSWHPTGRRPYLLLSGSQDGLVKLWDRRATTSSVANASNNIVANRSTWFGFGGSSNTKQVPNPFTQNTTITTATWHCCSTYQPKCEAVRDIKWSPFIDDVFAMVAGEWLLTYDIRFPNRPIMKESAHAGEATSVDWHPTHKYKIATGGSRDRCVKVWNIESGLNVDKQDDAFENLKTNSNSYISDSESVSITSSEGVNVANPRKDTDIGDIRGIQTANQATLCSIISSGSNSPIKRIASGDRFRARKNLPLHVLAISSPVTRIRWRPPEEANDDEDNYHESMIAVATSPISGANAGGNGVIGLWSCHRPFMPVSVCEGHVDGAVVDFAWATESEEANFERKWQTVITVGRDGQCLMQNFSLGHFPISEVPCSTFALTNLSPFQPGFGSLQIIAVHQHVNAVGVVRGNTAPSPISNSELAFSVTDQGDLKDLSGEVPLPDSGSGIDIAPEVTHLSRFSEMYITKTGGGIQAKVDACNHNAVVAERLNRTALTQMWKTLAIILKGSGLDCIPSSYSSLPKNPMAHVLIPTLRKLLFQRADAGDVQSCVVLCELMDVIVPPVTAGGLAKSRLPNLSIDVVREWYLSYIDLLQQMCLFTQAASLIKNCNDPVVGSLNQQSTTIHESCPVCGKPLQGGSNSSCKSCRRKVGTCFICHESVKGMFVWCPGCGHGGHLDHALEWFGKNEVCPTGCGHKCNLFPNK</sequence>
<dbReference type="PANTHER" id="PTHR46200:SF1">
    <property type="entry name" value="GATOR COMPLEX PROTEIN WDR24"/>
    <property type="match status" value="1"/>
</dbReference>
<dbReference type="Pfam" id="PF00400">
    <property type="entry name" value="WD40"/>
    <property type="match status" value="2"/>
</dbReference>
<keyword evidence="2" id="KW-0479">Metal-binding</keyword>
<dbReference type="Proteomes" id="UP001224775">
    <property type="component" value="Unassembled WGS sequence"/>
</dbReference>
<evidence type="ECO:0000313" key="8">
    <source>
        <dbReference type="EMBL" id="KAK1740575.1"/>
    </source>
</evidence>
<evidence type="ECO:0000256" key="2">
    <source>
        <dbReference type="ARBA" id="ARBA00022723"/>
    </source>
</evidence>
<evidence type="ECO:0000256" key="1">
    <source>
        <dbReference type="ARBA" id="ARBA00022574"/>
    </source>
</evidence>
<dbReference type="SUPFAM" id="SSF50978">
    <property type="entry name" value="WD40 repeat-like"/>
    <property type="match status" value="1"/>
</dbReference>
<dbReference type="GO" id="GO:0005829">
    <property type="term" value="C:cytosol"/>
    <property type="evidence" value="ECO:0007669"/>
    <property type="project" value="TreeGrafter"/>
</dbReference>
<evidence type="ECO:0000256" key="5">
    <source>
        <dbReference type="ARBA" id="ARBA00022833"/>
    </source>
</evidence>
<name>A0AAD8Y7N0_9STRA</name>
<keyword evidence="5" id="KW-0862">Zinc</keyword>
<dbReference type="Gene3D" id="2.130.10.10">
    <property type="entry name" value="YVTN repeat-like/Quinoprotein amine dehydrogenase"/>
    <property type="match status" value="2"/>
</dbReference>
<dbReference type="GO" id="GO:0008270">
    <property type="term" value="F:zinc ion binding"/>
    <property type="evidence" value="ECO:0007669"/>
    <property type="project" value="UniProtKB-KW"/>
</dbReference>
<dbReference type="PROSITE" id="PS50294">
    <property type="entry name" value="WD_REPEATS_REGION"/>
    <property type="match status" value="1"/>
</dbReference>
<dbReference type="InterPro" id="IPR019775">
    <property type="entry name" value="WD40_repeat_CS"/>
</dbReference>
<evidence type="ECO:0000256" key="6">
    <source>
        <dbReference type="PROSITE-ProRule" id="PRU00221"/>
    </source>
</evidence>
<evidence type="ECO:0000259" key="7">
    <source>
        <dbReference type="Pfam" id="PF17120"/>
    </source>
</evidence>
<keyword evidence="9" id="KW-1185">Reference proteome</keyword>
<evidence type="ECO:0000313" key="9">
    <source>
        <dbReference type="Proteomes" id="UP001224775"/>
    </source>
</evidence>
<evidence type="ECO:0000256" key="3">
    <source>
        <dbReference type="ARBA" id="ARBA00022737"/>
    </source>
</evidence>
<feature type="domain" description="WDR59/RTC1-like RING zinc finger" evidence="7">
    <location>
        <begin position="905"/>
        <end position="951"/>
    </location>
</feature>